<protein>
    <recommendedName>
        <fullName evidence="3">DNA helicase</fullName>
    </recommendedName>
</protein>
<name>A0A4Y5MYU4_9CAUD</name>
<dbReference type="Gene3D" id="3.40.50.300">
    <property type="entry name" value="P-loop containing nucleotide triphosphate hydrolases"/>
    <property type="match status" value="1"/>
</dbReference>
<evidence type="ECO:0000313" key="1">
    <source>
        <dbReference type="EMBL" id="QCW07666.1"/>
    </source>
</evidence>
<evidence type="ECO:0008006" key="3">
    <source>
        <dbReference type="Google" id="ProtNLM"/>
    </source>
</evidence>
<reference evidence="1 2" key="1">
    <citation type="submission" date="2019-04" db="EMBL/GenBank/DDBJ databases">
        <authorList>
            <person name="de Jong A."/>
        </authorList>
    </citation>
    <scope>NUCLEOTIDE SEQUENCE [LARGE SCALE GENOMIC DNA]</scope>
</reference>
<dbReference type="GeneID" id="65071158"/>
<dbReference type="KEGG" id="vg:65071158"/>
<dbReference type="RefSeq" id="YP_010082158.1">
    <property type="nucleotide sequence ID" value="NC_055027.1"/>
</dbReference>
<sequence length="418" mass="48679">MTAYTLGSITLKPAQEKACRLLKVGSILAGGVGSGKTYISIFWAAHNARGRHIYVITEAVKRDKIEQGHTKPDWQESFENCGFSDDEYTVDSWNNIKKYVHVKDALFLFDEQHAISYNPYSKTSWGTIFVEICLNNRWILASATPGDEWINYLPVFIANRFFKTKTEFISRHVVYDQYAKFPKIKRYVDTAILEKLRQKILVPVEVERHTTRIRHNIITKYDKDEYKHIADTRFNEETQEPFATPGEFASALRKVSNTSGDRVNKAYEIMFGNRRIIVFYRYNYERDIIINIAKDLGKPWAEWTGHAHQPIPKGDDWTYICQYTAAAKAWSCITTDAMLFYSVTGSYNTMEQSEGRIDRLNTPYTDLHYYYLHSASPLDSKTMQSLKSGKDFNENAWIKRNFGGFEKQKYYQKEQLDD</sequence>
<keyword evidence="2" id="KW-1185">Reference proteome</keyword>
<dbReference type="SUPFAM" id="SSF52540">
    <property type="entry name" value="P-loop containing nucleoside triphosphate hydrolases"/>
    <property type="match status" value="1"/>
</dbReference>
<organism evidence="1 2">
    <name type="scientific">Lactococcus phage CHPC971</name>
    <dbReference type="NCBI Taxonomy" id="2575255"/>
    <lineage>
        <taxon>Viruses</taxon>
        <taxon>Duplodnaviria</taxon>
        <taxon>Heunggongvirae</taxon>
        <taxon>Uroviricota</taxon>
        <taxon>Caudoviricetes</taxon>
        <taxon>Fremauxvirus</taxon>
        <taxon>Fremauxvirus CHPC971</taxon>
    </lineage>
</organism>
<evidence type="ECO:0000313" key="2">
    <source>
        <dbReference type="Proteomes" id="UP000306022"/>
    </source>
</evidence>
<dbReference type="EMBL" id="MK779875">
    <property type="protein sequence ID" value="QCW07666.1"/>
    <property type="molecule type" value="Genomic_DNA"/>
</dbReference>
<proteinExistence type="predicted"/>
<accession>A0A4Y5MYU4</accession>
<dbReference type="Proteomes" id="UP000306022">
    <property type="component" value="Segment"/>
</dbReference>
<dbReference type="InterPro" id="IPR027417">
    <property type="entry name" value="P-loop_NTPase"/>
</dbReference>